<dbReference type="InterPro" id="IPR019791">
    <property type="entry name" value="Haem_peroxidase_animal"/>
</dbReference>
<dbReference type="GO" id="GO:0005576">
    <property type="term" value="C:extracellular region"/>
    <property type="evidence" value="ECO:0007669"/>
    <property type="project" value="UniProtKB-SubCell"/>
</dbReference>
<name>A0A8B7PPV3_HYAAZ</name>
<feature type="region of interest" description="Disordered" evidence="2">
    <location>
        <begin position="68"/>
        <end position="95"/>
    </location>
</feature>
<dbReference type="OrthoDB" id="6339244at2759"/>
<organism evidence="4 5">
    <name type="scientific">Hyalella azteca</name>
    <name type="common">Amphipod</name>
    <dbReference type="NCBI Taxonomy" id="294128"/>
    <lineage>
        <taxon>Eukaryota</taxon>
        <taxon>Metazoa</taxon>
        <taxon>Ecdysozoa</taxon>
        <taxon>Arthropoda</taxon>
        <taxon>Crustacea</taxon>
        <taxon>Multicrustacea</taxon>
        <taxon>Malacostraca</taxon>
        <taxon>Eumalacostraca</taxon>
        <taxon>Peracarida</taxon>
        <taxon>Amphipoda</taxon>
        <taxon>Senticaudata</taxon>
        <taxon>Talitrida</taxon>
        <taxon>Talitroidea</taxon>
        <taxon>Hyalellidae</taxon>
        <taxon>Hyalella</taxon>
    </lineage>
</organism>
<reference evidence="5" key="1">
    <citation type="submission" date="2025-08" db="UniProtKB">
        <authorList>
            <consortium name="RefSeq"/>
        </authorList>
    </citation>
    <scope>IDENTIFICATION</scope>
    <source>
        <tissue evidence="5">Whole organism</tissue>
    </source>
</reference>
<accession>A0A8B7PPV3</accession>
<feature type="compositionally biased region" description="Polar residues" evidence="2">
    <location>
        <begin position="82"/>
        <end position="95"/>
    </location>
</feature>
<evidence type="ECO:0000256" key="3">
    <source>
        <dbReference type="SAM" id="SignalP"/>
    </source>
</evidence>
<feature type="chain" id="PRO_5037460145" evidence="3">
    <location>
        <begin position="22"/>
        <end position="620"/>
    </location>
</feature>
<feature type="compositionally biased region" description="Basic and acidic residues" evidence="2">
    <location>
        <begin position="543"/>
        <end position="567"/>
    </location>
</feature>
<dbReference type="Pfam" id="PF03098">
    <property type="entry name" value="An_peroxidase"/>
    <property type="match status" value="3"/>
</dbReference>
<gene>
    <name evidence="5" type="primary">LOC108683437</name>
</gene>
<evidence type="ECO:0000313" key="4">
    <source>
        <dbReference type="Proteomes" id="UP000694843"/>
    </source>
</evidence>
<dbReference type="AlphaFoldDB" id="A0A8B7PPV3"/>
<dbReference type="PANTHER" id="PTHR11475:SF143">
    <property type="entry name" value="PUTATIVE-RELATED"/>
    <property type="match status" value="1"/>
</dbReference>
<evidence type="ECO:0000313" key="5">
    <source>
        <dbReference type="RefSeq" id="XP_018028238.2"/>
    </source>
</evidence>
<dbReference type="GeneID" id="108683437"/>
<dbReference type="RefSeq" id="XP_018028238.2">
    <property type="nucleotide sequence ID" value="XM_018172749.2"/>
</dbReference>
<keyword evidence="1" id="KW-0560">Oxidoreductase</keyword>
<dbReference type="Gene3D" id="1.10.640.10">
    <property type="entry name" value="Haem peroxidase domain superfamily, animal type"/>
    <property type="match status" value="3"/>
</dbReference>
<dbReference type="InterPro" id="IPR010255">
    <property type="entry name" value="Haem_peroxidase_sf"/>
</dbReference>
<feature type="signal peptide" evidence="3">
    <location>
        <begin position="1"/>
        <end position="21"/>
    </location>
</feature>
<evidence type="ECO:0000256" key="2">
    <source>
        <dbReference type="SAM" id="MobiDB-lite"/>
    </source>
</evidence>
<feature type="compositionally biased region" description="Low complexity" evidence="2">
    <location>
        <begin position="571"/>
        <end position="585"/>
    </location>
</feature>
<dbReference type="KEGG" id="hazt:108683437"/>
<keyword evidence="4" id="KW-1185">Reference proteome</keyword>
<dbReference type="GO" id="GO:0020037">
    <property type="term" value="F:heme binding"/>
    <property type="evidence" value="ECO:0007669"/>
    <property type="project" value="InterPro"/>
</dbReference>
<feature type="region of interest" description="Disordered" evidence="2">
    <location>
        <begin position="522"/>
        <end position="620"/>
    </location>
</feature>
<keyword evidence="1" id="KW-0575">Peroxidase</keyword>
<dbReference type="PRINTS" id="PR00457">
    <property type="entry name" value="ANPEROXIDASE"/>
</dbReference>
<dbReference type="PANTHER" id="PTHR11475">
    <property type="entry name" value="OXIDASE/PEROXIDASE"/>
    <property type="match status" value="1"/>
</dbReference>
<dbReference type="GO" id="GO:0006979">
    <property type="term" value="P:response to oxidative stress"/>
    <property type="evidence" value="ECO:0007669"/>
    <property type="project" value="InterPro"/>
</dbReference>
<dbReference type="PROSITE" id="PS50292">
    <property type="entry name" value="PEROXIDASE_3"/>
    <property type="match status" value="1"/>
</dbReference>
<dbReference type="GO" id="GO:0004601">
    <property type="term" value="F:peroxidase activity"/>
    <property type="evidence" value="ECO:0007669"/>
    <property type="project" value="UniProtKB-KW"/>
</dbReference>
<keyword evidence="3" id="KW-0732">Signal</keyword>
<evidence type="ECO:0000256" key="1">
    <source>
        <dbReference type="ARBA" id="ARBA00022559"/>
    </source>
</evidence>
<proteinExistence type="predicted"/>
<dbReference type="SUPFAM" id="SSF48113">
    <property type="entry name" value="Heme-dependent peroxidases"/>
    <property type="match status" value="1"/>
</dbReference>
<sequence length="620" mass="67538">MSKIKAIIWLFFSTMLSGVAADVADDCFEVGFARSGGALPYQAYASVKDEILARWQLEDQTGSPSYKLFPGHLKNNHPKTRTGFSPRTASDGSSLPSAVRVSSLLQRHLQPAPRTAAFASWAHFLQQDVFSIPESPLAEGVDCCKTPLAEDCFPLLDPQEDLQDPKSQPQESCLNFKRSARGQAILGHRESVSLVSTYLDANPLYGSTNDIAFTRKTGYFGLLKGVERLEESSPGCRAPDSWDGCFAPAEGDSDVRELSRRVVLAIYQRITYGEYLPSLMGAQVVEKHQLLPGTKGPAAAYIKEVIPGVLNSFALAAFRNPAMATVWHSSAPGRHEVLGSAHYDFLADLPTQDLLAADLHRARDHGLAGYVSWRRFCDPGLVLETWDDLRQIFGDALTEDLQLHYKNILDVDAMLALLEPPEEGGVVGKTFACIMADQFARLRTGNKLFWEFEAAMMTEPMQEAIKNVTLASLLCHNLPLHTVPRHAFLPISPTNPAVPCSEVPALNMTSWVDTSLVETMKAREAHAASAKSLPTPKPATNKGQDKKPSGTPPSDKDSDYPQRDSADRTISVVVPEDPSSSSVLVTSGAEGGDRQPTERMAVPPEGTPSLTTSGMPKHEL</sequence>
<protein>
    <submittedName>
        <fullName evidence="5">Eosinophil peroxidase-like</fullName>
    </submittedName>
</protein>
<dbReference type="Proteomes" id="UP000694843">
    <property type="component" value="Unplaced"/>
</dbReference>
<dbReference type="InterPro" id="IPR037120">
    <property type="entry name" value="Haem_peroxidase_sf_animal"/>
</dbReference>